<dbReference type="SUPFAM" id="SSF52833">
    <property type="entry name" value="Thioredoxin-like"/>
    <property type="match status" value="1"/>
</dbReference>
<evidence type="ECO:0000259" key="5">
    <source>
        <dbReference type="PROSITE" id="PS51352"/>
    </source>
</evidence>
<comment type="caution">
    <text evidence="6">The sequence shown here is derived from an EMBL/GenBank/DDBJ whole genome shotgun (WGS) entry which is preliminary data.</text>
</comment>
<dbReference type="Pfam" id="PF00578">
    <property type="entry name" value="AhpC-TSA"/>
    <property type="match status" value="1"/>
</dbReference>
<keyword evidence="4" id="KW-0676">Redox-active center</keyword>
<dbReference type="InterPro" id="IPR036249">
    <property type="entry name" value="Thioredoxin-like_sf"/>
</dbReference>
<feature type="domain" description="Thioredoxin" evidence="5">
    <location>
        <begin position="214"/>
        <end position="352"/>
    </location>
</feature>
<dbReference type="Proteomes" id="UP000597338">
    <property type="component" value="Unassembled WGS sequence"/>
</dbReference>
<name>A0ABQ1L789_9SPHI</name>
<dbReference type="EMBL" id="BMIK01000002">
    <property type="protein sequence ID" value="GGC19423.1"/>
    <property type="molecule type" value="Genomic_DNA"/>
</dbReference>
<keyword evidence="7" id="KW-1185">Reference proteome</keyword>
<dbReference type="PANTHER" id="PTHR42852:SF6">
    <property type="entry name" value="THIOL:DISULFIDE INTERCHANGE PROTEIN DSBE"/>
    <property type="match status" value="1"/>
</dbReference>
<sequence>MLPACTDNEQFTIEGEISNAGNTHTVSLYEADRKLDSVFLNEQGRFVLRRTASHPRLLTLQAGTKKYHLILQNGDRVTFHADLMSDGNDYEISGSPLSEKIQHFASTIAEKEQFEAELESSFASQAARLDDAALMNLREQFMQKYRQHMKSYTDAAVRFANEHDDLAGFYAMSTLDKEVAETELVAYADRIAGRWDDNVQVRQFIDEMARLKRLAIGQPAPDFESLTPNNQRVKLSDFRGKYTLVDFWASWCGPCRQENPNIVKQYHTYKDKGFTILGVSLDDNPGSWMRAIKDDGLEWTQVSDLQQWGSEVVGLYRIQAIPTSYLLDPKGIIVAKNLRGAELEAFLKKTLD</sequence>
<dbReference type="InterPro" id="IPR017937">
    <property type="entry name" value="Thioredoxin_CS"/>
</dbReference>
<dbReference type="InterPro" id="IPR050553">
    <property type="entry name" value="Thioredoxin_ResA/DsbE_sf"/>
</dbReference>
<evidence type="ECO:0000313" key="6">
    <source>
        <dbReference type="EMBL" id="GGC19423.1"/>
    </source>
</evidence>
<dbReference type="InterPro" id="IPR000866">
    <property type="entry name" value="AhpC/TSA"/>
</dbReference>
<dbReference type="PANTHER" id="PTHR42852">
    <property type="entry name" value="THIOL:DISULFIDE INTERCHANGE PROTEIN DSBE"/>
    <property type="match status" value="1"/>
</dbReference>
<dbReference type="PROSITE" id="PS51352">
    <property type="entry name" value="THIOREDOXIN_2"/>
    <property type="match status" value="1"/>
</dbReference>
<evidence type="ECO:0000256" key="1">
    <source>
        <dbReference type="ARBA" id="ARBA00004196"/>
    </source>
</evidence>
<organism evidence="6 7">
    <name type="scientific">Parapedobacter defluvii</name>
    <dbReference type="NCBI Taxonomy" id="2045106"/>
    <lineage>
        <taxon>Bacteria</taxon>
        <taxon>Pseudomonadati</taxon>
        <taxon>Bacteroidota</taxon>
        <taxon>Sphingobacteriia</taxon>
        <taxon>Sphingobacteriales</taxon>
        <taxon>Sphingobacteriaceae</taxon>
        <taxon>Parapedobacter</taxon>
    </lineage>
</organism>
<dbReference type="Gene3D" id="3.40.30.10">
    <property type="entry name" value="Glutaredoxin"/>
    <property type="match status" value="1"/>
</dbReference>
<keyword evidence="2" id="KW-0201">Cytochrome c-type biogenesis</keyword>
<comment type="subcellular location">
    <subcellularLocation>
        <location evidence="1">Cell envelope</location>
    </subcellularLocation>
</comment>
<dbReference type="PROSITE" id="PS00194">
    <property type="entry name" value="THIOREDOXIN_1"/>
    <property type="match status" value="1"/>
</dbReference>
<evidence type="ECO:0000256" key="2">
    <source>
        <dbReference type="ARBA" id="ARBA00022748"/>
    </source>
</evidence>
<dbReference type="InterPro" id="IPR025380">
    <property type="entry name" value="DUF4369"/>
</dbReference>
<protein>
    <submittedName>
        <fullName evidence="6">Thiol:disulfide interchange protein</fullName>
    </submittedName>
</protein>
<evidence type="ECO:0000256" key="4">
    <source>
        <dbReference type="ARBA" id="ARBA00023284"/>
    </source>
</evidence>
<evidence type="ECO:0000313" key="7">
    <source>
        <dbReference type="Proteomes" id="UP000597338"/>
    </source>
</evidence>
<dbReference type="CDD" id="cd02966">
    <property type="entry name" value="TlpA_like_family"/>
    <property type="match status" value="1"/>
</dbReference>
<evidence type="ECO:0000256" key="3">
    <source>
        <dbReference type="ARBA" id="ARBA00023157"/>
    </source>
</evidence>
<keyword evidence="3" id="KW-1015">Disulfide bond</keyword>
<reference evidence="7" key="1">
    <citation type="journal article" date="2019" name="Int. J. Syst. Evol. Microbiol.">
        <title>The Global Catalogue of Microorganisms (GCM) 10K type strain sequencing project: providing services to taxonomists for standard genome sequencing and annotation.</title>
        <authorList>
            <consortium name="The Broad Institute Genomics Platform"/>
            <consortium name="The Broad Institute Genome Sequencing Center for Infectious Disease"/>
            <person name="Wu L."/>
            <person name="Ma J."/>
        </authorList>
    </citation>
    <scope>NUCLEOTIDE SEQUENCE [LARGE SCALE GENOMIC DNA]</scope>
    <source>
        <strain evidence="7">CGMCC 1.15342</strain>
    </source>
</reference>
<proteinExistence type="predicted"/>
<dbReference type="Pfam" id="PF14289">
    <property type="entry name" value="DUF4369"/>
    <property type="match status" value="1"/>
</dbReference>
<dbReference type="InterPro" id="IPR013766">
    <property type="entry name" value="Thioredoxin_domain"/>
</dbReference>
<accession>A0ABQ1L789</accession>
<gene>
    <name evidence="6" type="ORF">GCM10011386_09170</name>
</gene>